<reference evidence="1 2" key="1">
    <citation type="submission" date="2020-05" db="EMBL/GenBank/DDBJ databases">
        <authorList>
            <person name="Khan S.A."/>
            <person name="Jeon C.O."/>
            <person name="Chun B.H."/>
        </authorList>
    </citation>
    <scope>NUCLEOTIDE SEQUENCE [LARGE SCALE GENOMIC DNA]</scope>
    <source>
        <strain evidence="1 2">S1162</strain>
    </source>
</reference>
<dbReference type="EMBL" id="JABFCR010000056">
    <property type="protein sequence ID" value="NNU34586.1"/>
    <property type="molecule type" value="Genomic_DNA"/>
</dbReference>
<dbReference type="Proteomes" id="UP000566071">
    <property type="component" value="Unassembled WGS sequence"/>
</dbReference>
<keyword evidence="2" id="KW-1185">Reference proteome</keyword>
<accession>A0ABX1W2Y2</accession>
<evidence type="ECO:0000313" key="1">
    <source>
        <dbReference type="EMBL" id="NNU34586.1"/>
    </source>
</evidence>
<comment type="caution">
    <text evidence="1">The sequence shown here is derived from an EMBL/GenBank/DDBJ whole genome shotgun (WGS) entry which is preliminary data.</text>
</comment>
<dbReference type="RefSeq" id="WP_175270262.1">
    <property type="nucleotide sequence ID" value="NZ_JABFCR010000056.1"/>
</dbReference>
<sequence length="62" mass="7105">MTTLELKTKIHQAVDNASAETLQEILDLINSKSESTDGKDELDQFIDRVFKEDDNLLRRLAQ</sequence>
<protein>
    <submittedName>
        <fullName evidence="1">Uncharacterized protein</fullName>
    </submittedName>
</protein>
<evidence type="ECO:0000313" key="2">
    <source>
        <dbReference type="Proteomes" id="UP000566071"/>
    </source>
</evidence>
<name>A0ABX1W2Y2_9SPHI</name>
<gene>
    <name evidence="1" type="ORF">HK413_11750</name>
</gene>
<organism evidence="1 2">
    <name type="scientific">Mucilaginibacter humi</name>
    <dbReference type="NCBI Taxonomy" id="2732510"/>
    <lineage>
        <taxon>Bacteria</taxon>
        <taxon>Pseudomonadati</taxon>
        <taxon>Bacteroidota</taxon>
        <taxon>Sphingobacteriia</taxon>
        <taxon>Sphingobacteriales</taxon>
        <taxon>Sphingobacteriaceae</taxon>
        <taxon>Mucilaginibacter</taxon>
    </lineage>
</organism>
<proteinExistence type="predicted"/>